<dbReference type="SMART" id="SM00737">
    <property type="entry name" value="ML"/>
    <property type="match status" value="1"/>
</dbReference>
<evidence type="ECO:0000256" key="4">
    <source>
        <dbReference type="ARBA" id="ARBA00022448"/>
    </source>
</evidence>
<keyword evidence="4" id="KW-0813">Transport</keyword>
<protein>
    <recommendedName>
        <fullName evidence="8">MD-2-related lipid-recognition domain-containing protein</fullName>
    </recommendedName>
</protein>
<feature type="domain" description="MD-2-related lipid-recognition" evidence="8">
    <location>
        <begin position="25"/>
        <end position="144"/>
    </location>
</feature>
<accession>F1A1H6</accession>
<comment type="similarity">
    <text evidence="2">Belongs to the NPC2 family.</text>
</comment>
<evidence type="ECO:0000313" key="9">
    <source>
        <dbReference type="EMBL" id="EGC29956.1"/>
    </source>
</evidence>
<proteinExistence type="inferred from homology"/>
<dbReference type="GeneID" id="10504837"/>
<keyword evidence="6" id="KW-0445">Lipid transport</keyword>
<dbReference type="GO" id="GO:0015918">
    <property type="term" value="P:sterol transport"/>
    <property type="evidence" value="ECO:0000318"/>
    <property type="project" value="GO_Central"/>
</dbReference>
<dbReference type="eggNOG" id="KOG4680">
    <property type="taxonomic scope" value="Eukaryota"/>
</dbReference>
<evidence type="ECO:0000259" key="8">
    <source>
        <dbReference type="SMART" id="SM00737"/>
    </source>
</evidence>
<dbReference type="FunFam" id="2.60.40.770:FF:000017">
    <property type="entry name" value="Putative phosphatidylglycerol/phosphatidylinositol transfer protein DDB_G0282179"/>
    <property type="match status" value="1"/>
</dbReference>
<keyword evidence="5 7" id="KW-0732">Signal</keyword>
<name>F1A1H6_DICPU</name>
<evidence type="ECO:0000256" key="7">
    <source>
        <dbReference type="SAM" id="SignalP"/>
    </source>
</evidence>
<evidence type="ECO:0000256" key="2">
    <source>
        <dbReference type="ARBA" id="ARBA00006370"/>
    </source>
</evidence>
<sequence>MKNKTALSFFIILCLVLFVKGDNIWQYCPGTVNPTFKINSLTVEPSPPKIGKSCIVQLDGSLEQDVTSGSSTFQIEYFVAGNWRPLPTFHNDVCSIISCPVKAGPFQFNHTINVPIITPKGQYKGQIQLVDQSNRNITCLTFNTTLNY</sequence>
<reference evidence="10" key="1">
    <citation type="journal article" date="2011" name="Genome Biol.">
        <title>Comparative genomics of the social amoebae Dictyostelium discoideum and Dictyostelium purpureum.</title>
        <authorList>
            <consortium name="US DOE Joint Genome Institute (JGI-PGF)"/>
            <person name="Sucgang R."/>
            <person name="Kuo A."/>
            <person name="Tian X."/>
            <person name="Salerno W."/>
            <person name="Parikh A."/>
            <person name="Feasley C.L."/>
            <person name="Dalin E."/>
            <person name="Tu H."/>
            <person name="Huang E."/>
            <person name="Barry K."/>
            <person name="Lindquist E."/>
            <person name="Shapiro H."/>
            <person name="Bruce D."/>
            <person name="Schmutz J."/>
            <person name="Salamov A."/>
            <person name="Fey P."/>
            <person name="Gaudet P."/>
            <person name="Anjard C."/>
            <person name="Babu M.M."/>
            <person name="Basu S."/>
            <person name="Bushmanova Y."/>
            <person name="van der Wel H."/>
            <person name="Katoh-Kurasawa M."/>
            <person name="Dinh C."/>
            <person name="Coutinho P.M."/>
            <person name="Saito T."/>
            <person name="Elias M."/>
            <person name="Schaap P."/>
            <person name="Kay R.R."/>
            <person name="Henrissat B."/>
            <person name="Eichinger L."/>
            <person name="Rivero F."/>
            <person name="Putnam N.H."/>
            <person name="West C.M."/>
            <person name="Loomis W.F."/>
            <person name="Chisholm R.L."/>
            <person name="Shaulsky G."/>
            <person name="Strassmann J.E."/>
            <person name="Queller D.C."/>
            <person name="Kuspa A."/>
            <person name="Grigoriev I.V."/>
        </authorList>
    </citation>
    <scope>NUCLEOTIDE SEQUENCE [LARGE SCALE GENOMIC DNA]</scope>
    <source>
        <strain evidence="10">QSDP1</strain>
    </source>
</reference>
<feature type="signal peptide" evidence="7">
    <location>
        <begin position="1"/>
        <end position="21"/>
    </location>
</feature>
<dbReference type="RefSeq" id="XP_003293516.1">
    <property type="nucleotide sequence ID" value="XM_003293468.1"/>
</dbReference>
<dbReference type="Pfam" id="PF02221">
    <property type="entry name" value="E1_DerP2_DerF2"/>
    <property type="match status" value="1"/>
</dbReference>
<comment type="subunit">
    <text evidence="3">Monomer.</text>
</comment>
<evidence type="ECO:0000256" key="6">
    <source>
        <dbReference type="ARBA" id="ARBA00023055"/>
    </source>
</evidence>
<dbReference type="InterPro" id="IPR039670">
    <property type="entry name" value="NPC2-like"/>
</dbReference>
<dbReference type="AlphaFoldDB" id="F1A1H6"/>
<evidence type="ECO:0000256" key="1">
    <source>
        <dbReference type="ARBA" id="ARBA00002053"/>
    </source>
</evidence>
<dbReference type="OMA" id="TCLTFNT"/>
<evidence type="ECO:0000256" key="3">
    <source>
        <dbReference type="ARBA" id="ARBA00011245"/>
    </source>
</evidence>
<evidence type="ECO:0000313" key="10">
    <source>
        <dbReference type="Proteomes" id="UP000001064"/>
    </source>
</evidence>
<dbReference type="PANTHER" id="PTHR11306:SF0">
    <property type="entry name" value="PHOSPHATIDYLGLYCEROL_PHOSPHATIDYLINOSITOL TRANSFER PROTEIN"/>
    <property type="match status" value="1"/>
</dbReference>
<comment type="function">
    <text evidence="1">Catalyzes the intermembrane transfer of phosphatidylglycerol and phosphatidylinositol.</text>
</comment>
<dbReference type="OrthoDB" id="6409159at2759"/>
<keyword evidence="10" id="KW-1185">Reference proteome</keyword>
<dbReference type="InterPro" id="IPR014756">
    <property type="entry name" value="Ig_E-set"/>
</dbReference>
<dbReference type="Proteomes" id="UP000001064">
    <property type="component" value="Unassembled WGS sequence"/>
</dbReference>
<evidence type="ECO:0000256" key="5">
    <source>
        <dbReference type="ARBA" id="ARBA00022729"/>
    </source>
</evidence>
<feature type="chain" id="PRO_5003265561" description="MD-2-related lipid-recognition domain-containing protein" evidence="7">
    <location>
        <begin position="22"/>
        <end position="148"/>
    </location>
</feature>
<dbReference type="InParanoid" id="F1A1H6"/>
<organism evidence="9 10">
    <name type="scientific">Dictyostelium purpureum</name>
    <name type="common">Slime mold</name>
    <dbReference type="NCBI Taxonomy" id="5786"/>
    <lineage>
        <taxon>Eukaryota</taxon>
        <taxon>Amoebozoa</taxon>
        <taxon>Evosea</taxon>
        <taxon>Eumycetozoa</taxon>
        <taxon>Dictyostelia</taxon>
        <taxon>Dictyosteliales</taxon>
        <taxon>Dictyosteliaceae</taxon>
        <taxon>Dictyostelium</taxon>
    </lineage>
</organism>
<dbReference type="EMBL" id="GL871373">
    <property type="protein sequence ID" value="EGC29956.1"/>
    <property type="molecule type" value="Genomic_DNA"/>
</dbReference>
<dbReference type="InterPro" id="IPR003172">
    <property type="entry name" value="ML_dom"/>
</dbReference>
<dbReference type="VEuPathDB" id="AmoebaDB:DICPUDRAFT_51005"/>
<dbReference type="KEGG" id="dpp:DICPUDRAFT_51005"/>
<dbReference type="GO" id="GO:0032934">
    <property type="term" value="F:sterol binding"/>
    <property type="evidence" value="ECO:0000318"/>
    <property type="project" value="GO_Central"/>
</dbReference>
<dbReference type="PANTHER" id="PTHR11306">
    <property type="entry name" value="NIEMANN PICK TYPE C2 PROTEIN NPC2-RELATED"/>
    <property type="match status" value="1"/>
</dbReference>
<dbReference type="Gene3D" id="2.60.40.770">
    <property type="match status" value="1"/>
</dbReference>
<dbReference type="SUPFAM" id="SSF81296">
    <property type="entry name" value="E set domains"/>
    <property type="match status" value="1"/>
</dbReference>
<gene>
    <name evidence="9" type="ORF">DICPUDRAFT_51005</name>
</gene>